<feature type="transmembrane region" description="Helical" evidence="10">
    <location>
        <begin position="190"/>
        <end position="211"/>
    </location>
</feature>
<evidence type="ECO:0008006" key="15">
    <source>
        <dbReference type="Google" id="ProtNLM"/>
    </source>
</evidence>
<dbReference type="InterPro" id="IPR017871">
    <property type="entry name" value="ABC_transporter-like_CS"/>
</dbReference>
<dbReference type="SUPFAM" id="SSF52540">
    <property type="entry name" value="P-loop containing nucleoside triphosphate hydrolases"/>
    <property type="match status" value="1"/>
</dbReference>
<dbReference type="Proteomes" id="UP000246085">
    <property type="component" value="Chromosome BRAD3257"/>
</dbReference>
<dbReference type="InterPro" id="IPR050835">
    <property type="entry name" value="ABC_transporter_sub-D"/>
</dbReference>
<evidence type="ECO:0000256" key="4">
    <source>
        <dbReference type="ARBA" id="ARBA00022692"/>
    </source>
</evidence>
<proteinExistence type="inferred from homology"/>
<evidence type="ECO:0000256" key="1">
    <source>
        <dbReference type="ARBA" id="ARBA00004651"/>
    </source>
</evidence>
<name>A0A2U3PSX8_9BRAD</name>
<dbReference type="Pfam" id="PF06472">
    <property type="entry name" value="ABC_membrane_2"/>
    <property type="match status" value="1"/>
</dbReference>
<comment type="similarity">
    <text evidence="2">Belongs to the ABC transporter superfamily.</text>
</comment>
<dbReference type="SUPFAM" id="SSF90123">
    <property type="entry name" value="ABC transporter transmembrane region"/>
    <property type="match status" value="1"/>
</dbReference>
<sequence>MKNISATLAIVWRIAAPYFRSEDKWAGRGLLAAVVAMELALVAIDVLVNQWQNRFYSALQTSDWDSFVREIWIFIALAFTYIALAVYKLYLNQWLQIRWRQWLTRHYLGEWLGGATHYRMQLKGDAADNPDQRITEDVKNFVEQTLTIGLGLLSSIVTLFSFVIILWGLSNAAPLRLFGTDLMIPGYLCWGALIYAIFGTALTHWIGAPLVNLNFEQQRYEADFRFNLVRVRENSEQIALLRGEGAERARLLDRFGFVIANWYGIMSRTKRLTAFTASYQQAAVIFPYVLVAPAFFAKKIQLGDMMQTASAFSSVQGALSFFVTAYRSLAEWRSIVARLDGFEMSVESAANLPAREPAIALEVAGGRHIDLEQLCVNLPNGMPLVAAKAFTIQSPERVLVTGPSGSGKSTLFRAIAGIWPFGTGTVVIPAKAKLMMLPQRPYFPVGVLRDAVVYPAAPGAFSAAQVHDALIAVGLPDLAGRLDEDGHWNRMLSLGEQQRLGLARALLHAPDYLFLDEATASLDEPSEARLYRLLAEKLPQATIVSIGHRSTLDAFHTRKVALVKDGAIHVVGRGREPVEAEPTVAP</sequence>
<gene>
    <name evidence="13" type="ORF">BRAD3257_1102</name>
</gene>
<accession>A0A2U3PSX8</accession>
<protein>
    <recommendedName>
        <fullName evidence="15">ABC transporter ATP-binding protein/permease</fullName>
    </recommendedName>
</protein>
<dbReference type="AlphaFoldDB" id="A0A2U3PSX8"/>
<dbReference type="PROSITE" id="PS50929">
    <property type="entry name" value="ABC_TM1F"/>
    <property type="match status" value="1"/>
</dbReference>
<evidence type="ECO:0000256" key="5">
    <source>
        <dbReference type="ARBA" id="ARBA00022741"/>
    </source>
</evidence>
<feature type="domain" description="ABC transporter" evidence="11">
    <location>
        <begin position="369"/>
        <end position="586"/>
    </location>
</feature>
<keyword evidence="6" id="KW-0067">ATP-binding</keyword>
<dbReference type="KEGG" id="bvz:BRAD3257_1102"/>
<feature type="domain" description="ABC transmembrane type-1" evidence="12">
    <location>
        <begin position="29"/>
        <end position="331"/>
    </location>
</feature>
<evidence type="ECO:0000256" key="2">
    <source>
        <dbReference type="ARBA" id="ARBA00005417"/>
    </source>
</evidence>
<comment type="subcellular location">
    <subcellularLocation>
        <location evidence="1">Cell membrane</location>
        <topology evidence="1">Multi-pass membrane protein</topology>
    </subcellularLocation>
</comment>
<dbReference type="PROSITE" id="PS50893">
    <property type="entry name" value="ABC_TRANSPORTER_2"/>
    <property type="match status" value="1"/>
</dbReference>
<dbReference type="SMART" id="SM00382">
    <property type="entry name" value="AAA"/>
    <property type="match status" value="1"/>
</dbReference>
<evidence type="ECO:0000313" key="14">
    <source>
        <dbReference type="Proteomes" id="UP000246085"/>
    </source>
</evidence>
<dbReference type="InterPro" id="IPR003593">
    <property type="entry name" value="AAA+_ATPase"/>
</dbReference>
<evidence type="ECO:0000313" key="13">
    <source>
        <dbReference type="EMBL" id="SPP92242.1"/>
    </source>
</evidence>
<comment type="function">
    <text evidence="9">Involved in beta-(1--&gt;2)glucan export. Transmembrane domains (TMD) form a pore in the inner membrane and the ATP-binding domain (NBD) is responsible for energy generation.</text>
</comment>
<feature type="transmembrane region" description="Helical" evidence="10">
    <location>
        <begin position="30"/>
        <end position="51"/>
    </location>
</feature>
<dbReference type="PANTHER" id="PTHR11384">
    <property type="entry name" value="ATP-BINDING CASSETTE, SUB-FAMILY D MEMBER"/>
    <property type="match status" value="1"/>
</dbReference>
<evidence type="ECO:0000256" key="9">
    <source>
        <dbReference type="ARBA" id="ARBA00024722"/>
    </source>
</evidence>
<keyword evidence="5" id="KW-0547">Nucleotide-binding</keyword>
<dbReference type="RefSeq" id="WP_122400932.1">
    <property type="nucleotide sequence ID" value="NZ_LS398110.1"/>
</dbReference>
<dbReference type="GO" id="GO:0016887">
    <property type="term" value="F:ATP hydrolysis activity"/>
    <property type="evidence" value="ECO:0007669"/>
    <property type="project" value="InterPro"/>
</dbReference>
<dbReference type="Gene3D" id="1.20.1560.10">
    <property type="entry name" value="ABC transporter type 1, transmembrane domain"/>
    <property type="match status" value="1"/>
</dbReference>
<feature type="transmembrane region" description="Helical" evidence="10">
    <location>
        <begin position="272"/>
        <end position="297"/>
    </location>
</feature>
<organism evidence="13 14">
    <name type="scientific">Bradyrhizobium vignae</name>
    <dbReference type="NCBI Taxonomy" id="1549949"/>
    <lineage>
        <taxon>Bacteria</taxon>
        <taxon>Pseudomonadati</taxon>
        <taxon>Pseudomonadota</taxon>
        <taxon>Alphaproteobacteria</taxon>
        <taxon>Hyphomicrobiales</taxon>
        <taxon>Nitrobacteraceae</taxon>
        <taxon>Bradyrhizobium</taxon>
    </lineage>
</organism>
<evidence type="ECO:0000256" key="6">
    <source>
        <dbReference type="ARBA" id="ARBA00022840"/>
    </source>
</evidence>
<feature type="transmembrane region" description="Helical" evidence="10">
    <location>
        <begin position="71"/>
        <end position="91"/>
    </location>
</feature>
<dbReference type="GO" id="GO:0005524">
    <property type="term" value="F:ATP binding"/>
    <property type="evidence" value="ECO:0007669"/>
    <property type="project" value="UniProtKB-KW"/>
</dbReference>
<keyword evidence="8 10" id="KW-0472">Membrane</keyword>
<keyword evidence="7 10" id="KW-1133">Transmembrane helix</keyword>
<evidence type="ECO:0000256" key="10">
    <source>
        <dbReference type="SAM" id="Phobius"/>
    </source>
</evidence>
<evidence type="ECO:0000256" key="8">
    <source>
        <dbReference type="ARBA" id="ARBA00023136"/>
    </source>
</evidence>
<dbReference type="PROSITE" id="PS00211">
    <property type="entry name" value="ABC_TRANSPORTER_1"/>
    <property type="match status" value="1"/>
</dbReference>
<evidence type="ECO:0000259" key="12">
    <source>
        <dbReference type="PROSITE" id="PS50929"/>
    </source>
</evidence>
<evidence type="ECO:0000256" key="3">
    <source>
        <dbReference type="ARBA" id="ARBA00022448"/>
    </source>
</evidence>
<dbReference type="Gene3D" id="3.40.50.300">
    <property type="entry name" value="P-loop containing nucleotide triphosphate hydrolases"/>
    <property type="match status" value="1"/>
</dbReference>
<dbReference type="GO" id="GO:0140359">
    <property type="term" value="F:ABC-type transporter activity"/>
    <property type="evidence" value="ECO:0007669"/>
    <property type="project" value="InterPro"/>
</dbReference>
<dbReference type="InterPro" id="IPR003439">
    <property type="entry name" value="ABC_transporter-like_ATP-bd"/>
</dbReference>
<dbReference type="EMBL" id="LS398110">
    <property type="protein sequence ID" value="SPP92242.1"/>
    <property type="molecule type" value="Genomic_DNA"/>
</dbReference>
<dbReference type="Pfam" id="PF00005">
    <property type="entry name" value="ABC_tran"/>
    <property type="match status" value="1"/>
</dbReference>
<dbReference type="InterPro" id="IPR036640">
    <property type="entry name" value="ABC1_TM_sf"/>
</dbReference>
<evidence type="ECO:0000259" key="11">
    <source>
        <dbReference type="PROSITE" id="PS50893"/>
    </source>
</evidence>
<dbReference type="PANTHER" id="PTHR11384:SF59">
    <property type="entry name" value="LYSOSOMAL COBALAMIN TRANSPORTER ABCD4"/>
    <property type="match status" value="1"/>
</dbReference>
<dbReference type="InterPro" id="IPR011527">
    <property type="entry name" value="ABC1_TM_dom"/>
</dbReference>
<evidence type="ECO:0000256" key="7">
    <source>
        <dbReference type="ARBA" id="ARBA00022989"/>
    </source>
</evidence>
<keyword evidence="4 10" id="KW-0812">Transmembrane</keyword>
<reference evidence="13 14" key="1">
    <citation type="submission" date="2018-03" db="EMBL/GenBank/DDBJ databases">
        <authorList>
            <person name="Gully D."/>
        </authorList>
    </citation>
    <scope>NUCLEOTIDE SEQUENCE [LARGE SCALE GENOMIC DNA]</scope>
    <source>
        <strain evidence="13">ORS3257</strain>
    </source>
</reference>
<keyword evidence="3" id="KW-0813">Transport</keyword>
<dbReference type="InterPro" id="IPR027417">
    <property type="entry name" value="P-loop_NTPase"/>
</dbReference>
<feature type="transmembrane region" description="Helical" evidence="10">
    <location>
        <begin position="148"/>
        <end position="170"/>
    </location>
</feature>
<dbReference type="CDD" id="cd03223">
    <property type="entry name" value="ABCD_peroxisomal_ALDP"/>
    <property type="match status" value="1"/>
</dbReference>
<dbReference type="GO" id="GO:0005886">
    <property type="term" value="C:plasma membrane"/>
    <property type="evidence" value="ECO:0007669"/>
    <property type="project" value="UniProtKB-SubCell"/>
</dbReference>